<evidence type="ECO:0000256" key="1">
    <source>
        <dbReference type="ARBA" id="ARBA00004442"/>
    </source>
</evidence>
<dbReference type="OrthoDB" id="345640at2"/>
<dbReference type="Pfam" id="PF00691">
    <property type="entry name" value="OmpA"/>
    <property type="match status" value="1"/>
</dbReference>
<keyword evidence="4" id="KW-0812">Transmembrane</keyword>
<dbReference type="RefSeq" id="WP_075192572.1">
    <property type="nucleotide sequence ID" value="NZ_JADKNN010000061.1"/>
</dbReference>
<sequence>MRDLTRALLVVLTTTLALWLVLGFGPVSAGNRFALIVCILLICGTALWRLRRHYQGRLTFSDPTTVDSLPPEDFPGAVVLVCGDTVSLFTHDEACRETHAGWYLKVPDAGQLPLLAQQLAAVRPALMSQISILLAVAPERHTEEARFTGSLREWRRSITQCRAWLNGLPPVWSVIWVNAPEGSERAQWFTATPELAGIQARQAGHVALSVTDWQQEAGSASRLFSVLWLDSVLRFTSRMITCELNTRQNALPPLSFCASGVCLTPVSAVADNLWQQQVAGITTLSPDSCQSGELLPLPDVLLPALPCRHGVSRRMREAGLAALIVFTFLALAMLASFINNQRLVRSVGEHLMAYQQLSGQPPAPKAQAQHHLRADSQRLDDWLRRGEPLRYGLGFYQGMRLIPPLEAALNDWAPPLPPAPIKTLTAAPQTVRLDSLSLFDTGQWRLRPGSTKVLVSALMGIRAKPGWLIVVAGHTDDIGDARANQQLSRRRAESVRDWMRDTGDVPESCFAVQGYGESRPVASNATAAGRALNRRVEIRLVPQADACQAPDITLPPSQDERGN</sequence>
<dbReference type="EMBL" id="MSAE01000006">
    <property type="protein sequence ID" value="PUX16642.1"/>
    <property type="molecule type" value="Genomic_DNA"/>
</dbReference>
<keyword evidence="4" id="KW-1133">Transmembrane helix</keyword>
<feature type="transmembrane region" description="Helical" evidence="4">
    <location>
        <begin position="33"/>
        <end position="50"/>
    </location>
</feature>
<dbReference type="PRINTS" id="PR01021">
    <property type="entry name" value="OMPADOMAIN"/>
</dbReference>
<comment type="caution">
    <text evidence="7">The sequence shown here is derived from an EMBL/GenBank/DDBJ whole genome shotgun (WGS) entry which is preliminary data.</text>
</comment>
<reference evidence="6 9" key="2">
    <citation type="submission" date="2019-08" db="EMBL/GenBank/DDBJ databases">
        <title>Prevalence, distribution, and phylogeny of type two toxin-antitoxin genes possessed by Cronobacter species where C. sakazakii homologs follow sequence type lineages.</title>
        <authorList>
            <person name="Finkelstein S."/>
            <person name="Negrete F."/>
            <person name="Jang H."/>
            <person name="Gopinath G.R."/>
            <person name="Tall B.D."/>
        </authorList>
    </citation>
    <scope>NUCLEOTIDE SEQUENCE [LARGE SCALE GENOMIC DNA]</scope>
    <source>
        <strain evidence="6 9">MOD1_GK1257</strain>
    </source>
</reference>
<evidence type="ECO:0000256" key="2">
    <source>
        <dbReference type="ARBA" id="ARBA00023136"/>
    </source>
</evidence>
<feature type="domain" description="OmpA-like" evidence="5">
    <location>
        <begin position="426"/>
        <end position="544"/>
    </location>
</feature>
<proteinExistence type="predicted"/>
<dbReference type="CDD" id="cd07185">
    <property type="entry name" value="OmpA_C-like"/>
    <property type="match status" value="1"/>
</dbReference>
<dbReference type="Proteomes" id="UP000469927">
    <property type="component" value="Unassembled WGS sequence"/>
</dbReference>
<dbReference type="GO" id="GO:0009279">
    <property type="term" value="C:cell outer membrane"/>
    <property type="evidence" value="ECO:0007669"/>
    <property type="project" value="UniProtKB-SubCell"/>
</dbReference>
<evidence type="ECO:0000313" key="6">
    <source>
        <dbReference type="EMBL" id="KAB0874906.1"/>
    </source>
</evidence>
<dbReference type="Gene3D" id="3.30.1330.60">
    <property type="entry name" value="OmpA-like domain"/>
    <property type="match status" value="1"/>
</dbReference>
<dbReference type="EMBL" id="WAGD01000056">
    <property type="protein sequence ID" value="KAB0874906.1"/>
    <property type="molecule type" value="Genomic_DNA"/>
</dbReference>
<evidence type="ECO:0000313" key="9">
    <source>
        <dbReference type="Proteomes" id="UP000469927"/>
    </source>
</evidence>
<dbReference type="PANTHER" id="PTHR30329:SF20">
    <property type="entry name" value="EXPORTED PROTEIN"/>
    <property type="match status" value="1"/>
</dbReference>
<feature type="transmembrane region" description="Helical" evidence="4">
    <location>
        <begin position="318"/>
        <end position="338"/>
    </location>
</feature>
<evidence type="ECO:0000256" key="4">
    <source>
        <dbReference type="SAM" id="Phobius"/>
    </source>
</evidence>
<gene>
    <name evidence="7" type="ORF">AUN14_05065</name>
    <name evidence="6" type="ORF">FZI19_16590</name>
</gene>
<reference evidence="7 8" key="1">
    <citation type="submission" date="2016-12" db="EMBL/GenBank/DDBJ databases">
        <title>Analysis of the Molecular Diversity Among Cronobacter Species Isolated from Filth Flies Using a Pan Genomic DNA Microarray.</title>
        <authorList>
            <person name="Pava-Ripoll M."/>
            <person name="Tall B."/>
            <person name="Farber J."/>
            <person name="Fanning S."/>
            <person name="Lehner A."/>
            <person name="Stephan R."/>
            <person name="Pagotto F."/>
            <person name="Iverson C."/>
            <person name="Ziobro G."/>
            <person name="Miller A."/>
            <person name="Pearson R."/>
            <person name="Yan Q."/>
            <person name="Kim M."/>
            <person name="Jeong S."/>
            <person name="Park J."/>
            <person name="Jun S."/>
            <person name="Choi H."/>
            <person name="Chung T."/>
            <person name="Yoo Y."/>
            <person name="Park E."/>
            <person name="Hwang S."/>
            <person name="Lee B."/>
            <person name="Sathyamoorthy V."/>
            <person name="Carter L."/>
            <person name="Mammel M."/>
            <person name="Jackson S."/>
            <person name="Kothary M."/>
            <person name="Patel I."/>
            <person name="Grim C."/>
            <person name="Gopinath G."/>
            <person name="Gangiredla J."/>
            <person name="Chase H."/>
        </authorList>
    </citation>
    <scope>NUCLEOTIDE SEQUENCE [LARGE SCALE GENOMIC DNA]</scope>
    <source>
        <strain evidence="7 8">MOD1-Md1s</strain>
    </source>
</reference>
<dbReference type="InterPro" id="IPR036737">
    <property type="entry name" value="OmpA-like_sf"/>
</dbReference>
<dbReference type="InterPro" id="IPR006664">
    <property type="entry name" value="OMP_bac"/>
</dbReference>
<organism evidence="7 8">
    <name type="scientific">Cronobacter muytjensii</name>
    <dbReference type="NCBI Taxonomy" id="413501"/>
    <lineage>
        <taxon>Bacteria</taxon>
        <taxon>Pseudomonadati</taxon>
        <taxon>Pseudomonadota</taxon>
        <taxon>Gammaproteobacteria</taxon>
        <taxon>Enterobacterales</taxon>
        <taxon>Enterobacteriaceae</taxon>
        <taxon>Cronobacter</taxon>
    </lineage>
</organism>
<dbReference type="InterPro" id="IPR006665">
    <property type="entry name" value="OmpA-like"/>
</dbReference>
<dbReference type="InterPro" id="IPR050330">
    <property type="entry name" value="Bact_OuterMem_StrucFunc"/>
</dbReference>
<dbReference type="AlphaFoldDB" id="A0A2T7AWM9"/>
<evidence type="ECO:0000256" key="3">
    <source>
        <dbReference type="PROSITE-ProRule" id="PRU00473"/>
    </source>
</evidence>
<dbReference type="PROSITE" id="PS51123">
    <property type="entry name" value="OMPA_2"/>
    <property type="match status" value="1"/>
</dbReference>
<evidence type="ECO:0000259" key="5">
    <source>
        <dbReference type="PROSITE" id="PS51123"/>
    </source>
</evidence>
<accession>A0A2T7AWM9</accession>
<dbReference type="Proteomes" id="UP000244378">
    <property type="component" value="Unassembled WGS sequence"/>
</dbReference>
<dbReference type="PANTHER" id="PTHR30329">
    <property type="entry name" value="STATOR ELEMENT OF FLAGELLAR MOTOR COMPLEX"/>
    <property type="match status" value="1"/>
</dbReference>
<evidence type="ECO:0000313" key="7">
    <source>
        <dbReference type="EMBL" id="PUX16642.1"/>
    </source>
</evidence>
<dbReference type="SUPFAM" id="SSF103088">
    <property type="entry name" value="OmpA-like"/>
    <property type="match status" value="1"/>
</dbReference>
<keyword evidence="9" id="KW-1185">Reference proteome</keyword>
<name>A0A2T7AWM9_9ENTR</name>
<evidence type="ECO:0000313" key="8">
    <source>
        <dbReference type="Proteomes" id="UP000244378"/>
    </source>
</evidence>
<keyword evidence="2 3" id="KW-0472">Membrane</keyword>
<comment type="subcellular location">
    <subcellularLocation>
        <location evidence="1">Cell outer membrane</location>
    </subcellularLocation>
</comment>
<protein>
    <submittedName>
        <fullName evidence="7">OmpA family protein</fullName>
    </submittedName>
</protein>